<dbReference type="Pfam" id="PF16153">
    <property type="entry name" value="DUF4861"/>
    <property type="match status" value="1"/>
</dbReference>
<proteinExistence type="predicted"/>
<dbReference type="PROSITE" id="PS51257">
    <property type="entry name" value="PROKAR_LIPOPROTEIN"/>
    <property type="match status" value="1"/>
</dbReference>
<dbReference type="AlphaFoldDB" id="A0A1L7I5K5"/>
<reference evidence="1 2" key="1">
    <citation type="submission" date="2016-07" db="EMBL/GenBank/DDBJ databases">
        <title>Multi-omics approach to identify versatile polysaccharide utilization systems of a marine flavobacterium Gramella flava.</title>
        <authorList>
            <person name="Tang K."/>
        </authorList>
    </citation>
    <scope>NUCLEOTIDE SEQUENCE [LARGE SCALE GENOMIC DNA]</scope>
    <source>
        <strain evidence="1 2">JLT2011</strain>
    </source>
</reference>
<accession>A0A1L7I5K5</accession>
<keyword evidence="1" id="KW-0378">Hydrolase</keyword>
<evidence type="ECO:0000313" key="1">
    <source>
        <dbReference type="EMBL" id="APU68899.1"/>
    </source>
</evidence>
<dbReference type="STRING" id="1229726.GRFL_2175"/>
<gene>
    <name evidence="1" type="ORF">GRFL_2175</name>
</gene>
<dbReference type="InterPro" id="IPR032342">
    <property type="entry name" value="DUF4861"/>
</dbReference>
<name>A0A1L7I5K5_9FLAO</name>
<keyword evidence="2" id="KW-1185">Reference proteome</keyword>
<dbReference type="EMBL" id="CP016359">
    <property type="protein sequence ID" value="APU68899.1"/>
    <property type="molecule type" value="Genomic_DNA"/>
</dbReference>
<dbReference type="OrthoDB" id="846806at2"/>
<dbReference type="KEGG" id="gfl:GRFL_2175"/>
<sequence length="335" mass="37375">MKSKFIYLLGLSVLMACNDHKKNDVEAEDQNLSEKNSVTAQTYAELSIKEGGAWNGRKYEGGEFKNVDTLTLPASHTDHSYFIRYEGPGWENKNIGYRLYLDWRNAIDIFGKKVDTMVLQDVGQDNFDSYHESAPWGQDILKAGKSLGIGGYGRFVGDSVAHFRSVEKTFAEVANEEEGSTVNIVYSGWKTGDKTIDLDAELAIYPEDRYTKVTLSPSEAVEGLTTGIVKFEDVALIQNDSISGDWAYIASYGTQTLVNDTDKLGMAILYKKSEVEKIQDGPYDHLVIFQNTAEPKTYYLLGAWDGEKEGITSREDFVSSLNELVTKLNDGKLNP</sequence>
<organism evidence="1 2">
    <name type="scientific">Christiangramia flava JLT2011</name>
    <dbReference type="NCBI Taxonomy" id="1229726"/>
    <lineage>
        <taxon>Bacteria</taxon>
        <taxon>Pseudomonadati</taxon>
        <taxon>Bacteroidota</taxon>
        <taxon>Flavobacteriia</taxon>
        <taxon>Flavobacteriales</taxon>
        <taxon>Flavobacteriaceae</taxon>
        <taxon>Christiangramia</taxon>
    </lineage>
</organism>
<dbReference type="GO" id="GO:0016787">
    <property type="term" value="F:hydrolase activity"/>
    <property type="evidence" value="ECO:0007669"/>
    <property type="project" value="UniProtKB-KW"/>
</dbReference>
<evidence type="ECO:0000313" key="2">
    <source>
        <dbReference type="Proteomes" id="UP000186230"/>
    </source>
</evidence>
<protein>
    <submittedName>
        <fullName evidence="1">Glycosyl hydrolase, family 88</fullName>
    </submittedName>
</protein>
<dbReference type="RefSeq" id="WP_083644616.1">
    <property type="nucleotide sequence ID" value="NZ_AMRU01000006.1"/>
</dbReference>
<dbReference type="Proteomes" id="UP000186230">
    <property type="component" value="Chromosome"/>
</dbReference>